<evidence type="ECO:0000256" key="2">
    <source>
        <dbReference type="ARBA" id="ARBA00022723"/>
    </source>
</evidence>
<comment type="similarity">
    <text evidence="1 4">Belongs to the metallothionein superfamily. Type 15 family.</text>
</comment>
<keyword evidence="2 4" id="KW-0479">Metal-binding</keyword>
<evidence type="ECO:0000256" key="3">
    <source>
        <dbReference type="ARBA" id="ARBA00022851"/>
    </source>
</evidence>
<comment type="function">
    <text evidence="4">Metallothioneins have a high content of cysteine residues that bind various heavy metals.</text>
</comment>
<dbReference type="GO" id="GO:0046872">
    <property type="term" value="F:metal ion binding"/>
    <property type="evidence" value="ECO:0007669"/>
    <property type="project" value="UniProtKB-UniRule"/>
</dbReference>
<keyword evidence="6" id="KW-1185">Reference proteome</keyword>
<proteinExistence type="inferred from homology"/>
<dbReference type="EMBL" id="JAVIJP010000019">
    <property type="protein sequence ID" value="KAL3638411.1"/>
    <property type="molecule type" value="Genomic_DNA"/>
</dbReference>
<dbReference type="AlphaFoldDB" id="A0ABD3DBR6"/>
<reference evidence="6" key="1">
    <citation type="journal article" date="2024" name="IScience">
        <title>Strigolactones Initiate the Formation of Haustorium-like Structures in Castilleja.</title>
        <authorList>
            <person name="Buerger M."/>
            <person name="Peterson D."/>
            <person name="Chory J."/>
        </authorList>
    </citation>
    <scope>NUCLEOTIDE SEQUENCE [LARGE SCALE GENOMIC DNA]</scope>
</reference>
<keyword evidence="3 4" id="KW-0480">Metal-thiolate cluster</keyword>
<name>A0ABD3DBR6_9LAMI</name>
<gene>
    <name evidence="5" type="ORF">CASFOL_017782</name>
</gene>
<accession>A0ABD3DBR6</accession>
<protein>
    <recommendedName>
        <fullName evidence="4">Metallothionein-like protein</fullName>
    </recommendedName>
</protein>
<comment type="caution">
    <text evidence="5">The sequence shown here is derived from an EMBL/GenBank/DDBJ whole genome shotgun (WGS) entry which is preliminary data.</text>
</comment>
<organism evidence="5 6">
    <name type="scientific">Castilleja foliolosa</name>
    <dbReference type="NCBI Taxonomy" id="1961234"/>
    <lineage>
        <taxon>Eukaryota</taxon>
        <taxon>Viridiplantae</taxon>
        <taxon>Streptophyta</taxon>
        <taxon>Embryophyta</taxon>
        <taxon>Tracheophyta</taxon>
        <taxon>Spermatophyta</taxon>
        <taxon>Magnoliopsida</taxon>
        <taxon>eudicotyledons</taxon>
        <taxon>Gunneridae</taxon>
        <taxon>Pentapetalae</taxon>
        <taxon>asterids</taxon>
        <taxon>lamiids</taxon>
        <taxon>Lamiales</taxon>
        <taxon>Orobanchaceae</taxon>
        <taxon>Pedicularideae</taxon>
        <taxon>Castillejinae</taxon>
        <taxon>Castilleja</taxon>
    </lineage>
</organism>
<dbReference type="InterPro" id="IPR000347">
    <property type="entry name" value="Metalthion_15p"/>
</dbReference>
<evidence type="ECO:0000256" key="1">
    <source>
        <dbReference type="ARBA" id="ARBA00005802"/>
    </source>
</evidence>
<dbReference type="Pfam" id="PF01439">
    <property type="entry name" value="Metallothio_2"/>
    <property type="match status" value="1"/>
</dbReference>
<dbReference type="Proteomes" id="UP001632038">
    <property type="component" value="Unassembled WGS sequence"/>
</dbReference>
<evidence type="ECO:0000256" key="4">
    <source>
        <dbReference type="RuleBase" id="RU369052"/>
    </source>
</evidence>
<evidence type="ECO:0000313" key="6">
    <source>
        <dbReference type="Proteomes" id="UP001632038"/>
    </source>
</evidence>
<sequence length="51" mass="5439">MCVKKGYTADIIETDKSYTETLVMNVPAAAENDDKCKCGTSCACTNCTCGH</sequence>
<evidence type="ECO:0000313" key="5">
    <source>
        <dbReference type="EMBL" id="KAL3638411.1"/>
    </source>
</evidence>
<dbReference type="PANTHER" id="PTHR33357">
    <property type="entry name" value="METALLOTHIONEIN-LIKE PROTEIN 3"/>
    <property type="match status" value="1"/>
</dbReference>
<dbReference type="InterPro" id="IPR044671">
    <property type="entry name" value="MT3"/>
</dbReference>
<dbReference type="PANTHER" id="PTHR33357:SF3">
    <property type="entry name" value="METALLOTHIONEIN-LIKE PROTEIN 3"/>
    <property type="match status" value="1"/>
</dbReference>